<dbReference type="HOGENOM" id="CLU_2085067_0_0_1"/>
<reference evidence="2 3" key="1">
    <citation type="journal article" date="2012" name="Eukaryot. Cell">
        <title>Genome sequence of the fungus Glarea lozoyensis: the first genome sequence of a species from the Helotiaceae family.</title>
        <authorList>
            <person name="Youssar L."/>
            <person name="Gruening B.A."/>
            <person name="Erxleben A."/>
            <person name="Guenther S."/>
            <person name="Huettel W."/>
        </authorList>
    </citation>
    <scope>NUCLEOTIDE SEQUENCE [LARGE SCALE GENOMIC DNA]</scope>
    <source>
        <strain evidence="3">ATCC 74030 / MF5533</strain>
    </source>
</reference>
<dbReference type="Proteomes" id="UP000005446">
    <property type="component" value="Unassembled WGS sequence"/>
</dbReference>
<proteinExistence type="predicted"/>
<sequence length="117" mass="12779">MSTTKQPIAHTLLARAHSPSTAQTLYTTKLQSRPLYLKPSSPPPQTAQQARRLARTSKSKSKRKPKPLTSREKHALQKAHPINPTSRRPEESTDQQCDGGEIVLSGLSWGDVGGGTE</sequence>
<dbReference type="OrthoDB" id="124041at2759"/>
<evidence type="ECO:0000313" key="3">
    <source>
        <dbReference type="Proteomes" id="UP000005446"/>
    </source>
</evidence>
<evidence type="ECO:0000256" key="1">
    <source>
        <dbReference type="SAM" id="MobiDB-lite"/>
    </source>
</evidence>
<comment type="caution">
    <text evidence="2">The sequence shown here is derived from an EMBL/GenBank/DDBJ whole genome shotgun (WGS) entry which is preliminary data.</text>
</comment>
<organism evidence="2 3">
    <name type="scientific">Glarea lozoyensis (strain ATCC 74030 / MF5533)</name>
    <dbReference type="NCBI Taxonomy" id="1104152"/>
    <lineage>
        <taxon>Eukaryota</taxon>
        <taxon>Fungi</taxon>
        <taxon>Dikarya</taxon>
        <taxon>Ascomycota</taxon>
        <taxon>Pezizomycotina</taxon>
        <taxon>Leotiomycetes</taxon>
        <taxon>Helotiales</taxon>
        <taxon>Helotiaceae</taxon>
        <taxon>Glarea</taxon>
    </lineage>
</organism>
<feature type="compositionally biased region" description="Polar residues" evidence="1">
    <location>
        <begin position="18"/>
        <end position="31"/>
    </location>
</feature>
<accession>H0ES13</accession>
<name>H0ES13_GLAL7</name>
<feature type="region of interest" description="Disordered" evidence="1">
    <location>
        <begin position="1"/>
        <end position="117"/>
    </location>
</feature>
<keyword evidence="3" id="KW-1185">Reference proteome</keyword>
<dbReference type="InParanoid" id="H0ES13"/>
<evidence type="ECO:0000313" key="2">
    <source>
        <dbReference type="EMBL" id="EHK98737.1"/>
    </source>
</evidence>
<protein>
    <submittedName>
        <fullName evidence="2">Uncharacterized protein</fullName>
    </submittedName>
</protein>
<feature type="compositionally biased region" description="Basic residues" evidence="1">
    <location>
        <begin position="52"/>
        <end position="66"/>
    </location>
</feature>
<dbReference type="AlphaFoldDB" id="H0ES13"/>
<gene>
    <name evidence="2" type="ORF">M7I_5487</name>
</gene>
<dbReference type="EMBL" id="AGUE01000138">
    <property type="protein sequence ID" value="EHK98737.1"/>
    <property type="molecule type" value="Genomic_DNA"/>
</dbReference>